<reference evidence="1 2" key="1">
    <citation type="submission" date="2014-04" db="EMBL/GenBank/DDBJ databases">
        <title>Evolutionary Origins and Diversification of the Mycorrhizal Mutualists.</title>
        <authorList>
            <consortium name="DOE Joint Genome Institute"/>
            <consortium name="Mycorrhizal Genomics Consortium"/>
            <person name="Kohler A."/>
            <person name="Kuo A."/>
            <person name="Nagy L.G."/>
            <person name="Floudas D."/>
            <person name="Copeland A."/>
            <person name="Barry K.W."/>
            <person name="Cichocki N."/>
            <person name="Veneault-Fourrey C."/>
            <person name="LaButti K."/>
            <person name="Lindquist E.A."/>
            <person name="Lipzen A."/>
            <person name="Lundell T."/>
            <person name="Morin E."/>
            <person name="Murat C."/>
            <person name="Riley R."/>
            <person name="Ohm R."/>
            <person name="Sun H."/>
            <person name="Tunlid A."/>
            <person name="Henrissat B."/>
            <person name="Grigoriev I.V."/>
            <person name="Hibbett D.S."/>
            <person name="Martin F."/>
        </authorList>
    </citation>
    <scope>NUCLEOTIDE SEQUENCE [LARGE SCALE GENOMIC DNA]</scope>
    <source>
        <strain evidence="1 2">Koide BX008</strain>
    </source>
</reference>
<dbReference type="AlphaFoldDB" id="A0A0C2W9J8"/>
<dbReference type="Proteomes" id="UP000054549">
    <property type="component" value="Unassembled WGS sequence"/>
</dbReference>
<protein>
    <submittedName>
        <fullName evidence="1">Uncharacterized protein</fullName>
    </submittedName>
</protein>
<evidence type="ECO:0000313" key="2">
    <source>
        <dbReference type="Proteomes" id="UP000054549"/>
    </source>
</evidence>
<keyword evidence="2" id="KW-1185">Reference proteome</keyword>
<dbReference type="PANTHER" id="PTHR33266">
    <property type="entry name" value="CHROMOSOME 15, WHOLE GENOME SHOTGUN SEQUENCE"/>
    <property type="match status" value="1"/>
</dbReference>
<dbReference type="InParanoid" id="A0A0C2W9J8"/>
<name>A0A0C2W9J8_AMAMK</name>
<organism evidence="1 2">
    <name type="scientific">Amanita muscaria (strain Koide BX008)</name>
    <dbReference type="NCBI Taxonomy" id="946122"/>
    <lineage>
        <taxon>Eukaryota</taxon>
        <taxon>Fungi</taxon>
        <taxon>Dikarya</taxon>
        <taxon>Basidiomycota</taxon>
        <taxon>Agaricomycotina</taxon>
        <taxon>Agaricomycetes</taxon>
        <taxon>Agaricomycetidae</taxon>
        <taxon>Agaricales</taxon>
        <taxon>Pluteineae</taxon>
        <taxon>Amanitaceae</taxon>
        <taxon>Amanita</taxon>
    </lineage>
</organism>
<dbReference type="STRING" id="946122.A0A0C2W9J8"/>
<dbReference type="HOGENOM" id="CLU_577413_0_0_1"/>
<dbReference type="OrthoDB" id="107110at2759"/>
<evidence type="ECO:0000313" key="1">
    <source>
        <dbReference type="EMBL" id="KIL57882.1"/>
    </source>
</evidence>
<dbReference type="PANTHER" id="PTHR33266:SF1">
    <property type="entry name" value="F-BOX DOMAIN-CONTAINING PROTEIN"/>
    <property type="match status" value="1"/>
</dbReference>
<dbReference type="EMBL" id="KN818354">
    <property type="protein sequence ID" value="KIL57882.1"/>
    <property type="molecule type" value="Genomic_DNA"/>
</dbReference>
<sequence>MCAISVSRFPVINASITSNLLSVALRTIPVLVARGDEQGRRESPTMLSWKSPFIGKAHKALYATISNVCTNSARHIYARFLDVIQSSGMGKSRMIDELSKEHFVIPINVRTTGTGFPPADYVVSKFLVHAPFTPDDASRRAQAFLISLFEITAKTIPDLDRVLEPIISKMLAADRPTSNAQKFRLFMTYGQSSSQPGRLRKYFYDKVIRRAKFILEPPLKANSIDMEITESEHVIPMDTDDKRNSGMESVVPPQCATSHVCTEEGKPLSLHQSALELINVLAPDMPLTFESLQLKPPLIILAYDEAHGLSFPKNEDKPTAPTAHSQHRQVIRGLRKLPIFSLFLSTTGKVHDHTPPPKYYSSDRLMILTLRLLAPFSALGFDQMVKAHPFTADGQNFGINDVSKVGFMVLFGRPLWGSRYENGSLVDKGNIVQFARQKLMPGEDLDSDSSSSAKLALMSVRLALHINKKVQTL</sequence>
<gene>
    <name evidence="1" type="ORF">M378DRAFT_357000</name>
</gene>
<accession>A0A0C2W9J8</accession>
<proteinExistence type="predicted"/>